<sequence>MKLFEIIILTASFLIEIYGSRRNRAQRNAYYSQQQSTASPNGIQCPCVKPTSGGDCFAYDNRFLATSIEEALASFADLTYVNSNDNLEIELPAISTMMDCTTPDCMQCRDDLAQRLVQVGMIDASMVTVTNATTTSVCSKYRFTSNDPSNYEWGKPTKNTYKKYDKCGEDNDSDSEDDCDSKEEDKKNKSKKNNHRRRKRQAGTPTPLLASSLGTRFNISCTAKGFDTDNTGTLNLCNKCWTWRKLPDNYFPNFINELVCDTTDVTCLSGFAKCSVGTRSLEVLRKDTNTKVTLTTGAFCECRVFANSAFSALVSGAPADSNTIIKTIASAPAVPSG</sequence>
<accession>A0AC35TJU6</accession>
<evidence type="ECO:0000313" key="1">
    <source>
        <dbReference type="Proteomes" id="UP000095286"/>
    </source>
</evidence>
<organism evidence="1 2">
    <name type="scientific">Rhabditophanes sp. KR3021</name>
    <dbReference type="NCBI Taxonomy" id="114890"/>
    <lineage>
        <taxon>Eukaryota</taxon>
        <taxon>Metazoa</taxon>
        <taxon>Ecdysozoa</taxon>
        <taxon>Nematoda</taxon>
        <taxon>Chromadorea</taxon>
        <taxon>Rhabditida</taxon>
        <taxon>Tylenchina</taxon>
        <taxon>Panagrolaimomorpha</taxon>
        <taxon>Strongyloidoidea</taxon>
        <taxon>Alloionematidae</taxon>
        <taxon>Rhabditophanes</taxon>
    </lineage>
</organism>
<reference evidence="2" key="1">
    <citation type="submission" date="2016-11" db="UniProtKB">
        <authorList>
            <consortium name="WormBaseParasite"/>
        </authorList>
    </citation>
    <scope>IDENTIFICATION</scope>
    <source>
        <strain evidence="2">KR3021</strain>
    </source>
</reference>
<dbReference type="WBParaSite" id="RSKR_0000117500.1">
    <property type="protein sequence ID" value="RSKR_0000117500.1"/>
    <property type="gene ID" value="RSKR_0000117500"/>
</dbReference>
<proteinExistence type="predicted"/>
<protein>
    <submittedName>
        <fullName evidence="2">Gnk2-homologous domain-containing protein</fullName>
    </submittedName>
</protein>
<dbReference type="Proteomes" id="UP000095286">
    <property type="component" value="Unplaced"/>
</dbReference>
<name>A0AC35TJU6_9BILA</name>
<evidence type="ECO:0000313" key="2">
    <source>
        <dbReference type="WBParaSite" id="RSKR_0000117500.1"/>
    </source>
</evidence>